<reference evidence="13 14" key="1">
    <citation type="submission" date="2010-06" db="EMBL/GenBank/DDBJ databases">
        <title>Complete sequence of chromosome of Nitrosococcus watsoni C-113.</title>
        <authorList>
            <consortium name="US DOE Joint Genome Institute"/>
            <person name="Lucas S."/>
            <person name="Copeland A."/>
            <person name="Lapidus A."/>
            <person name="Cheng J.-F."/>
            <person name="Bruce D."/>
            <person name="Goodwin L."/>
            <person name="Pitluck S."/>
            <person name="Malfatti S.A."/>
            <person name="Chain P.S.G."/>
            <person name="Land M."/>
            <person name="Hauser L."/>
            <person name="Kyrpides N."/>
            <person name="Ivanova N."/>
            <person name="Cambell M.A."/>
            <person name="Heidelberg J.F."/>
            <person name="Klotz M.G."/>
            <person name="Woyke T."/>
        </authorList>
    </citation>
    <scope>NUCLEOTIDE SEQUENCE [LARGE SCALE GENOMIC DNA]</scope>
    <source>
        <strain evidence="13 14">C-113</strain>
    </source>
</reference>
<dbReference type="InterPro" id="IPR036909">
    <property type="entry name" value="Cyt_c-like_dom_sf"/>
</dbReference>
<proteinExistence type="predicted"/>
<dbReference type="Gene3D" id="1.10.760.10">
    <property type="entry name" value="Cytochrome c-like domain"/>
    <property type="match status" value="2"/>
</dbReference>
<evidence type="ECO:0000313" key="13">
    <source>
        <dbReference type="EMBL" id="ADJ27543.1"/>
    </source>
</evidence>
<keyword evidence="2" id="KW-0813">Transport</keyword>
<dbReference type="HOGENOM" id="CLU_076280_2_1_6"/>
<dbReference type="InterPro" id="IPR024167">
    <property type="entry name" value="Cytochrome_c4-like"/>
</dbReference>
<dbReference type="RefSeq" id="WP_013219649.1">
    <property type="nucleotide sequence ID" value="NC_014315.1"/>
</dbReference>
<evidence type="ECO:0000256" key="5">
    <source>
        <dbReference type="ARBA" id="ARBA00022764"/>
    </source>
</evidence>
<feature type="compositionally biased region" description="Polar residues" evidence="10">
    <location>
        <begin position="37"/>
        <end position="54"/>
    </location>
</feature>
<name>D8KB09_NITWC</name>
<comment type="subcellular location">
    <subcellularLocation>
        <location evidence="1">Periplasm</location>
    </subcellularLocation>
</comment>
<evidence type="ECO:0000256" key="7">
    <source>
        <dbReference type="ARBA" id="ARBA00023004"/>
    </source>
</evidence>
<feature type="binding site" description="covalent" evidence="8">
    <location>
        <position position="141"/>
    </location>
    <ligand>
        <name>heme c</name>
        <dbReference type="ChEBI" id="CHEBI:61717"/>
        <label>2</label>
    </ligand>
</feature>
<dbReference type="STRING" id="105559.Nwat_0585"/>
<feature type="binding site" description="covalent" evidence="8">
    <location>
        <position position="138"/>
    </location>
    <ligand>
        <name>heme c</name>
        <dbReference type="ChEBI" id="CHEBI:61717"/>
        <label>2</label>
    </ligand>
</feature>
<feature type="domain" description="Cytochrome c" evidence="12">
    <location>
        <begin position="28"/>
        <end position="108"/>
    </location>
</feature>
<evidence type="ECO:0000256" key="2">
    <source>
        <dbReference type="ARBA" id="ARBA00022448"/>
    </source>
</evidence>
<keyword evidence="11" id="KW-0732">Signal</keyword>
<keyword evidence="14" id="KW-1185">Reference proteome</keyword>
<evidence type="ECO:0000256" key="9">
    <source>
        <dbReference type="PIRSR" id="PIRSR000005-2"/>
    </source>
</evidence>
<comment type="PTM">
    <text evidence="8">Binds 2 heme c groups covalently per subunit.</text>
</comment>
<feature type="signal peptide" evidence="11">
    <location>
        <begin position="1"/>
        <end position="23"/>
    </location>
</feature>
<evidence type="ECO:0000256" key="1">
    <source>
        <dbReference type="ARBA" id="ARBA00004418"/>
    </source>
</evidence>
<keyword evidence="5" id="KW-0574">Periplasm</keyword>
<feature type="chain" id="PRO_5003116673" evidence="11">
    <location>
        <begin position="24"/>
        <end position="211"/>
    </location>
</feature>
<dbReference type="Pfam" id="PF00034">
    <property type="entry name" value="Cytochrom_C"/>
    <property type="match status" value="2"/>
</dbReference>
<evidence type="ECO:0000256" key="10">
    <source>
        <dbReference type="SAM" id="MobiDB-lite"/>
    </source>
</evidence>
<evidence type="ECO:0000256" key="4">
    <source>
        <dbReference type="ARBA" id="ARBA00022723"/>
    </source>
</evidence>
<accession>D8KB09</accession>
<dbReference type="InterPro" id="IPR050597">
    <property type="entry name" value="Cytochrome_c_Oxidase_Subunit"/>
</dbReference>
<dbReference type="KEGG" id="nwa:Nwat_0585"/>
<dbReference type="eggNOG" id="COG2863">
    <property type="taxonomic scope" value="Bacteria"/>
</dbReference>
<evidence type="ECO:0000256" key="6">
    <source>
        <dbReference type="ARBA" id="ARBA00022982"/>
    </source>
</evidence>
<dbReference type="PROSITE" id="PS51007">
    <property type="entry name" value="CYTC"/>
    <property type="match status" value="2"/>
</dbReference>
<evidence type="ECO:0000259" key="12">
    <source>
        <dbReference type="PROSITE" id="PS51007"/>
    </source>
</evidence>
<dbReference type="GO" id="GO:0009055">
    <property type="term" value="F:electron transfer activity"/>
    <property type="evidence" value="ECO:0007669"/>
    <property type="project" value="InterPro"/>
</dbReference>
<feature type="binding site" description="axial binding residue" evidence="9">
    <location>
        <position position="85"/>
    </location>
    <ligand>
        <name>heme c</name>
        <dbReference type="ChEBI" id="CHEBI:61717"/>
        <label>1</label>
    </ligand>
    <ligandPart>
        <name>Fe</name>
        <dbReference type="ChEBI" id="CHEBI:18248"/>
    </ligandPart>
</feature>
<dbReference type="InterPro" id="IPR009056">
    <property type="entry name" value="Cyt_c-like_dom"/>
</dbReference>
<dbReference type="PIRSF" id="PIRSF000005">
    <property type="entry name" value="Cytochrome_c4"/>
    <property type="match status" value="1"/>
</dbReference>
<dbReference type="GO" id="GO:0042597">
    <property type="term" value="C:periplasmic space"/>
    <property type="evidence" value="ECO:0007669"/>
    <property type="project" value="UniProtKB-SubCell"/>
</dbReference>
<dbReference type="EMBL" id="CP002086">
    <property type="protein sequence ID" value="ADJ27543.1"/>
    <property type="molecule type" value="Genomic_DNA"/>
</dbReference>
<evidence type="ECO:0000313" key="14">
    <source>
        <dbReference type="Proteomes" id="UP000000393"/>
    </source>
</evidence>
<evidence type="ECO:0000256" key="3">
    <source>
        <dbReference type="ARBA" id="ARBA00022617"/>
    </source>
</evidence>
<feature type="binding site" description="axial binding residue" evidence="9">
    <location>
        <position position="46"/>
    </location>
    <ligand>
        <name>heme c</name>
        <dbReference type="ChEBI" id="CHEBI:61717"/>
        <label>1</label>
    </ligand>
    <ligandPart>
        <name>Fe</name>
        <dbReference type="ChEBI" id="CHEBI:18248"/>
    </ligandPart>
</feature>
<keyword evidence="3 8" id="KW-0349">Heme</keyword>
<dbReference type="GO" id="GO:0005506">
    <property type="term" value="F:iron ion binding"/>
    <property type="evidence" value="ECO:0007669"/>
    <property type="project" value="InterPro"/>
</dbReference>
<feature type="binding site" description="covalent" evidence="8">
    <location>
        <position position="42"/>
    </location>
    <ligand>
        <name>heme c</name>
        <dbReference type="ChEBI" id="CHEBI:61717"/>
        <label>1</label>
    </ligand>
</feature>
<feature type="binding site" description="axial binding residue" evidence="9">
    <location>
        <position position="185"/>
    </location>
    <ligand>
        <name>heme c</name>
        <dbReference type="ChEBI" id="CHEBI:61717"/>
        <label>2</label>
    </ligand>
    <ligandPart>
        <name>Fe</name>
        <dbReference type="ChEBI" id="CHEBI:18248"/>
    </ligandPart>
</feature>
<organism evidence="13 14">
    <name type="scientific">Nitrosococcus watsoni (strain C-113)</name>
    <dbReference type="NCBI Taxonomy" id="105559"/>
    <lineage>
        <taxon>Bacteria</taxon>
        <taxon>Pseudomonadati</taxon>
        <taxon>Pseudomonadota</taxon>
        <taxon>Gammaproteobacteria</taxon>
        <taxon>Chromatiales</taxon>
        <taxon>Chromatiaceae</taxon>
        <taxon>Nitrosococcus</taxon>
    </lineage>
</organism>
<keyword evidence="4 9" id="KW-0479">Metal-binding</keyword>
<evidence type="ECO:0000256" key="8">
    <source>
        <dbReference type="PIRSR" id="PIRSR000005-1"/>
    </source>
</evidence>
<keyword evidence="6" id="KW-0249">Electron transport</keyword>
<dbReference type="AlphaFoldDB" id="D8KB09"/>
<feature type="binding site" description="axial binding residue" evidence="9">
    <location>
        <position position="142"/>
    </location>
    <ligand>
        <name>heme c</name>
        <dbReference type="ChEBI" id="CHEBI:61717"/>
        <label>2</label>
    </ligand>
    <ligandPart>
        <name>Fe</name>
        <dbReference type="ChEBI" id="CHEBI:18248"/>
    </ligandPart>
</feature>
<dbReference type="PANTHER" id="PTHR33751:SF9">
    <property type="entry name" value="CYTOCHROME C4"/>
    <property type="match status" value="1"/>
</dbReference>
<feature type="region of interest" description="Disordered" evidence="10">
    <location>
        <begin position="21"/>
        <end position="58"/>
    </location>
</feature>
<evidence type="ECO:0000256" key="11">
    <source>
        <dbReference type="SAM" id="SignalP"/>
    </source>
</evidence>
<dbReference type="GO" id="GO:0020037">
    <property type="term" value="F:heme binding"/>
    <property type="evidence" value="ECO:0007669"/>
    <property type="project" value="InterPro"/>
</dbReference>
<dbReference type="Proteomes" id="UP000000393">
    <property type="component" value="Chromosome"/>
</dbReference>
<gene>
    <name evidence="13" type="ordered locus">Nwat_0585</name>
</gene>
<sequence length="211" mass="22219">MTSKRFAVAVACLLFASSASSSAAPVTGDPEAGADTATGTPCQSCHGSDGNSPSAEWPKLAGQNVNYLKKQLQDYKSGARMNAIMSSMAANLSDKDIANLAAYYSHQTMTEGSTPEQYLELGQKIYRQGNKENGVPACIACHGPAGQGNPAASWPRLSGQHAAYVESQLKSYHSGDRSNGLNQMMQGVAKKMTDEEITAVSHYVSGLQAAH</sequence>
<dbReference type="OrthoDB" id="9773456at2"/>
<feature type="binding site" description="covalent" evidence="8">
    <location>
        <position position="45"/>
    </location>
    <ligand>
        <name>heme c</name>
        <dbReference type="ChEBI" id="CHEBI:61717"/>
        <label>1</label>
    </ligand>
</feature>
<dbReference type="PANTHER" id="PTHR33751">
    <property type="entry name" value="CBB3-TYPE CYTOCHROME C OXIDASE SUBUNIT FIXP"/>
    <property type="match status" value="1"/>
</dbReference>
<dbReference type="SUPFAM" id="SSF46626">
    <property type="entry name" value="Cytochrome c"/>
    <property type="match status" value="2"/>
</dbReference>
<feature type="domain" description="Cytochrome c" evidence="12">
    <location>
        <begin position="117"/>
        <end position="208"/>
    </location>
</feature>
<keyword evidence="7 9" id="KW-0408">Iron</keyword>
<protein>
    <submittedName>
        <fullName evidence="13">Cytochrome c class I</fullName>
    </submittedName>
</protein>